<dbReference type="InterPro" id="IPR015943">
    <property type="entry name" value="WD40/YVTN_repeat-like_dom_sf"/>
</dbReference>
<proteinExistence type="predicted"/>
<evidence type="ECO:0000313" key="1">
    <source>
        <dbReference type="EMBL" id="MES1921947.1"/>
    </source>
</evidence>
<dbReference type="EMBL" id="JBDODL010001977">
    <property type="protein sequence ID" value="MES1921947.1"/>
    <property type="molecule type" value="Genomic_DNA"/>
</dbReference>
<dbReference type="Gene3D" id="2.130.10.10">
    <property type="entry name" value="YVTN repeat-like/Quinoprotein amine dehydrogenase"/>
    <property type="match status" value="1"/>
</dbReference>
<reference evidence="1 2" key="1">
    <citation type="journal article" date="2024" name="BMC Biol.">
        <title>Comparative genomics of Ascetosporea gives new insight into the evolutionary basis for animal parasitism in Rhizaria.</title>
        <authorList>
            <person name="Hiltunen Thoren M."/>
            <person name="Onut-Brannstrom I."/>
            <person name="Alfjorden A."/>
            <person name="Peckova H."/>
            <person name="Swords F."/>
            <person name="Hooper C."/>
            <person name="Holzer A.S."/>
            <person name="Bass D."/>
            <person name="Burki F."/>
        </authorList>
    </citation>
    <scope>NUCLEOTIDE SEQUENCE [LARGE SCALE GENOMIC DNA]</scope>
    <source>
        <strain evidence="1">20-A016</strain>
    </source>
</reference>
<dbReference type="SUPFAM" id="SSF82171">
    <property type="entry name" value="DPP6 N-terminal domain-like"/>
    <property type="match status" value="1"/>
</dbReference>
<accession>A0ABV2AQJ0</accession>
<protein>
    <submittedName>
        <fullName evidence="1">Uncharacterized protein</fullName>
    </submittedName>
</protein>
<dbReference type="Proteomes" id="UP001439008">
    <property type="component" value="Unassembled WGS sequence"/>
</dbReference>
<keyword evidence="2" id="KW-1185">Reference proteome</keyword>
<evidence type="ECO:0000313" key="2">
    <source>
        <dbReference type="Proteomes" id="UP001439008"/>
    </source>
</evidence>
<comment type="caution">
    <text evidence="1">The sequence shown here is derived from an EMBL/GenBank/DDBJ whole genome shotgun (WGS) entry which is preliminary data.</text>
</comment>
<sequence length="286" mass="32105">TENDKTHLKLIALGQSINISIIDLTSNRKSLILPKKQILSDFVSTDIAFDGDHKLFISAISTNGKGRIFEASLETKKIVNDWSPNAFLPERLAFGNNLLAVADKKIALFDLNGSSAILRNVFKGHLNKISSLEMSEDGKLIISSSSHMKEHEAMLWSAESRSTEPFSILQCTFPINLAILKNAENPKIKNDEKKSLTSLTVNEDGSASLFWLNFKNGFVQKRSNPIFKLKLSKGRIVFGDLFDRKVVLLTKNGSFFSVEKFVFEKIKLENGQIAKRKRNNFGQNLR</sequence>
<gene>
    <name evidence="1" type="ORF">MHBO_003473</name>
</gene>
<name>A0ABV2AQJ0_9EUKA</name>
<organism evidence="1 2">
    <name type="scientific">Bonamia ostreae</name>
    <dbReference type="NCBI Taxonomy" id="126728"/>
    <lineage>
        <taxon>Eukaryota</taxon>
        <taxon>Sar</taxon>
        <taxon>Rhizaria</taxon>
        <taxon>Endomyxa</taxon>
        <taxon>Ascetosporea</taxon>
        <taxon>Haplosporida</taxon>
        <taxon>Bonamia</taxon>
    </lineage>
</organism>
<feature type="non-terminal residue" evidence="1">
    <location>
        <position position="1"/>
    </location>
</feature>